<name>A0A2H1VXS2_SPOFR</name>
<accession>A0A2H1VXS2</accession>
<keyword evidence="2" id="KW-1133">Transmembrane helix</keyword>
<organism evidence="3">
    <name type="scientific">Spodoptera frugiperda</name>
    <name type="common">Fall armyworm</name>
    <dbReference type="NCBI Taxonomy" id="7108"/>
    <lineage>
        <taxon>Eukaryota</taxon>
        <taxon>Metazoa</taxon>
        <taxon>Ecdysozoa</taxon>
        <taxon>Arthropoda</taxon>
        <taxon>Hexapoda</taxon>
        <taxon>Insecta</taxon>
        <taxon>Pterygota</taxon>
        <taxon>Neoptera</taxon>
        <taxon>Endopterygota</taxon>
        <taxon>Lepidoptera</taxon>
        <taxon>Glossata</taxon>
        <taxon>Ditrysia</taxon>
        <taxon>Noctuoidea</taxon>
        <taxon>Noctuidae</taxon>
        <taxon>Amphipyrinae</taxon>
        <taxon>Spodoptera</taxon>
    </lineage>
</organism>
<reference evidence="3" key="1">
    <citation type="submission" date="2016-07" db="EMBL/GenBank/DDBJ databases">
        <authorList>
            <person name="Bretaudeau A."/>
        </authorList>
    </citation>
    <scope>NUCLEOTIDE SEQUENCE</scope>
    <source>
        <strain evidence="3">Rice</strain>
        <tissue evidence="3">Whole body</tissue>
    </source>
</reference>
<feature type="transmembrane region" description="Helical" evidence="2">
    <location>
        <begin position="236"/>
        <end position="256"/>
    </location>
</feature>
<dbReference type="AlphaFoldDB" id="A0A2H1VXS2"/>
<feature type="transmembrane region" description="Helical" evidence="2">
    <location>
        <begin position="203"/>
        <end position="224"/>
    </location>
</feature>
<feature type="transmembrane region" description="Helical" evidence="2">
    <location>
        <begin position="268"/>
        <end position="293"/>
    </location>
</feature>
<feature type="transmembrane region" description="Helical" evidence="2">
    <location>
        <begin position="61"/>
        <end position="88"/>
    </location>
</feature>
<sequence length="332" mass="37325">MKHLPLPKMKHCCYCTTKFRLACILIATWSMMSTAHSIRILFCPVCTKIYTREGGILYIPMIIIMWILLLVDVVLLSCSFFFLLSLFLKAYPITLDLFIIFGFFAAILMVIHASVTIAQIIASDCNNGSDSVAHFFYAILWAYFILIVYTYREEMNCEPGELVEDEDGNIKPSKERLGIESFLNVGGNDEFSRCYTSPTVTRLISYVSLIISITLVAAIIYLLYGIFRGLAEPVLWFMYISLVLLVYNLCISLLLFTSTKTGADCSPAYVLGIVTFLITLGQMYCLMVLASYYRELQTTGSPASKRVSPKASNTSKGKNKEPTPILIDEDNT</sequence>
<feature type="region of interest" description="Disordered" evidence="1">
    <location>
        <begin position="301"/>
        <end position="332"/>
    </location>
</feature>
<proteinExistence type="predicted"/>
<feature type="transmembrane region" description="Helical" evidence="2">
    <location>
        <begin position="134"/>
        <end position="151"/>
    </location>
</feature>
<dbReference type="EMBL" id="ODYU01004770">
    <property type="protein sequence ID" value="SOQ45004.1"/>
    <property type="molecule type" value="Genomic_DNA"/>
</dbReference>
<keyword evidence="2" id="KW-0472">Membrane</keyword>
<keyword evidence="2" id="KW-0812">Transmembrane</keyword>
<feature type="transmembrane region" description="Helical" evidence="2">
    <location>
        <begin position="95"/>
        <end position="122"/>
    </location>
</feature>
<evidence type="ECO:0000256" key="1">
    <source>
        <dbReference type="SAM" id="MobiDB-lite"/>
    </source>
</evidence>
<protein>
    <submittedName>
        <fullName evidence="3">SFRICE_015408</fullName>
    </submittedName>
</protein>
<evidence type="ECO:0000313" key="3">
    <source>
        <dbReference type="EMBL" id="SOQ45004.1"/>
    </source>
</evidence>
<gene>
    <name evidence="3" type="ORF">SFRICE_015408</name>
</gene>
<evidence type="ECO:0000256" key="2">
    <source>
        <dbReference type="SAM" id="Phobius"/>
    </source>
</evidence>